<keyword evidence="4" id="KW-0472">Membrane</keyword>
<dbReference type="RefSeq" id="WP_101692401.1">
    <property type="nucleotide sequence ID" value="NZ_JACOPR010000002.1"/>
</dbReference>
<proteinExistence type="predicted"/>
<dbReference type="CDD" id="cd06304">
    <property type="entry name" value="PBP1_BmpA_Med_PnrA-like"/>
    <property type="match status" value="1"/>
</dbReference>
<dbReference type="PANTHER" id="PTHR34296">
    <property type="entry name" value="TRANSCRIPTIONAL ACTIVATOR PROTEIN MED"/>
    <property type="match status" value="1"/>
</dbReference>
<dbReference type="PROSITE" id="PS51257">
    <property type="entry name" value="PROKAR_LIPOPROTEIN"/>
    <property type="match status" value="1"/>
</dbReference>
<comment type="subcellular location">
    <subcellularLocation>
        <location evidence="1">Cell membrane</location>
    </subcellularLocation>
</comment>
<protein>
    <submittedName>
        <fullName evidence="8">BMP family protein</fullName>
    </submittedName>
</protein>
<feature type="signal peptide" evidence="6">
    <location>
        <begin position="1"/>
        <end position="19"/>
    </location>
</feature>
<feature type="chain" id="PRO_5045242822" evidence="6">
    <location>
        <begin position="20"/>
        <end position="347"/>
    </location>
</feature>
<evidence type="ECO:0000256" key="5">
    <source>
        <dbReference type="ARBA" id="ARBA00023288"/>
    </source>
</evidence>
<dbReference type="PANTHER" id="PTHR34296:SF2">
    <property type="entry name" value="ABC TRANSPORTER GUANOSINE-BINDING PROTEIN NUPN"/>
    <property type="match status" value="1"/>
</dbReference>
<name>A0ABR7HRB1_9FIRM</name>
<sequence length="347" mass="36209">MKKALSLLLSCSLLTAALSGCGGGGTEPTQAASDDPSTWKVGVMLSGSPTDGGYCQQGADGVRAIEEKYDCQVAIIDSVTTADDARAEAENMAAEGYKIVFGQGGQFAEYFSEVAPDYPDTWFITNGGAVTGENQFPMCMSTEEGGYVCGVLAGLLTQSGVMGTIVSGDYPSFTKPGVGFALGAKSVDPNNVVKFSVLSASNSNEAYETIQSQIQGGADVIFPNADEGNSGAIKAVSESEGVYAFGVFGDYISGAPEQVAGNMMVDAPGAYVAAFESVMNGEASGEIQYLGMKEGIISFQWNEDFKATLPEDVVAQVEQTVEDIKAGKIDIPNEYDIGETGITEYFN</sequence>
<dbReference type="InterPro" id="IPR003760">
    <property type="entry name" value="PnrA-like"/>
</dbReference>
<dbReference type="Proteomes" id="UP000660021">
    <property type="component" value="Unassembled WGS sequence"/>
</dbReference>
<keyword evidence="2" id="KW-1003">Cell membrane</keyword>
<evidence type="ECO:0000259" key="7">
    <source>
        <dbReference type="Pfam" id="PF02608"/>
    </source>
</evidence>
<evidence type="ECO:0000256" key="1">
    <source>
        <dbReference type="ARBA" id="ARBA00004236"/>
    </source>
</evidence>
<evidence type="ECO:0000313" key="8">
    <source>
        <dbReference type="EMBL" id="MBC5730065.1"/>
    </source>
</evidence>
<feature type="domain" description="ABC transporter substrate-binding protein PnrA-like" evidence="7">
    <location>
        <begin position="40"/>
        <end position="333"/>
    </location>
</feature>
<evidence type="ECO:0000256" key="6">
    <source>
        <dbReference type="SAM" id="SignalP"/>
    </source>
</evidence>
<comment type="caution">
    <text evidence="8">The sequence shown here is derived from an EMBL/GenBank/DDBJ whole genome shotgun (WGS) entry which is preliminary data.</text>
</comment>
<reference evidence="8 9" key="1">
    <citation type="submission" date="2020-08" db="EMBL/GenBank/DDBJ databases">
        <title>Genome public.</title>
        <authorList>
            <person name="Liu C."/>
            <person name="Sun Q."/>
        </authorList>
    </citation>
    <scope>NUCLEOTIDE SEQUENCE [LARGE SCALE GENOMIC DNA]</scope>
    <source>
        <strain evidence="8 9">New-38</strain>
    </source>
</reference>
<evidence type="ECO:0000256" key="3">
    <source>
        <dbReference type="ARBA" id="ARBA00022729"/>
    </source>
</evidence>
<evidence type="ECO:0000256" key="2">
    <source>
        <dbReference type="ARBA" id="ARBA00022475"/>
    </source>
</evidence>
<gene>
    <name evidence="8" type="ORF">H8S34_04365</name>
</gene>
<dbReference type="InterPro" id="IPR050957">
    <property type="entry name" value="BMP_lipoprotein"/>
</dbReference>
<dbReference type="Gene3D" id="3.40.50.2300">
    <property type="match status" value="2"/>
</dbReference>
<evidence type="ECO:0000256" key="4">
    <source>
        <dbReference type="ARBA" id="ARBA00023136"/>
    </source>
</evidence>
<keyword evidence="5" id="KW-0449">Lipoprotein</keyword>
<evidence type="ECO:0000313" key="9">
    <source>
        <dbReference type="Proteomes" id="UP000660021"/>
    </source>
</evidence>
<organism evidence="8 9">
    <name type="scientific">Pseudoflavonifractor hominis</name>
    <dbReference type="NCBI Taxonomy" id="2763059"/>
    <lineage>
        <taxon>Bacteria</taxon>
        <taxon>Bacillati</taxon>
        <taxon>Bacillota</taxon>
        <taxon>Clostridia</taxon>
        <taxon>Eubacteriales</taxon>
        <taxon>Oscillospiraceae</taxon>
        <taxon>Pseudoflavonifractor</taxon>
    </lineage>
</organism>
<accession>A0ABR7HRB1</accession>
<keyword evidence="3 6" id="KW-0732">Signal</keyword>
<keyword evidence="9" id="KW-1185">Reference proteome</keyword>
<dbReference type="EMBL" id="JACOPR010000002">
    <property type="protein sequence ID" value="MBC5730065.1"/>
    <property type="molecule type" value="Genomic_DNA"/>
</dbReference>
<dbReference type="Pfam" id="PF02608">
    <property type="entry name" value="Bmp"/>
    <property type="match status" value="1"/>
</dbReference>